<protein>
    <submittedName>
        <fullName evidence="1">Uncharacterized protein</fullName>
    </submittedName>
</protein>
<dbReference type="EMBL" id="JBHTBF010000002">
    <property type="protein sequence ID" value="MFC7317530.1"/>
    <property type="molecule type" value="Genomic_DNA"/>
</dbReference>
<keyword evidence="2" id="KW-1185">Reference proteome</keyword>
<dbReference type="AlphaFoldDB" id="A0ABD6AAU1"/>
<evidence type="ECO:0000313" key="1">
    <source>
        <dbReference type="EMBL" id="MFC7317530.1"/>
    </source>
</evidence>
<accession>A0ABD6AAU1</accession>
<gene>
    <name evidence="1" type="ORF">ACFQPE_12130</name>
</gene>
<dbReference type="RefSeq" id="WP_276303223.1">
    <property type="nucleotide sequence ID" value="NZ_CP119992.1"/>
</dbReference>
<organism evidence="1 2">
    <name type="scientific">Halomarina halobia</name>
    <dbReference type="NCBI Taxonomy" id="3033386"/>
    <lineage>
        <taxon>Archaea</taxon>
        <taxon>Methanobacteriati</taxon>
        <taxon>Methanobacteriota</taxon>
        <taxon>Stenosarchaea group</taxon>
        <taxon>Halobacteria</taxon>
        <taxon>Halobacteriales</taxon>
        <taxon>Natronomonadaceae</taxon>
        <taxon>Halomarina</taxon>
    </lineage>
</organism>
<name>A0ABD6AAU1_9EURY</name>
<evidence type="ECO:0000313" key="2">
    <source>
        <dbReference type="Proteomes" id="UP001596547"/>
    </source>
</evidence>
<sequence length="58" mass="6843">MRAREWVVASLYYGPEDYDIPPLPRWREGRDECGRLALFEAETDEPFITCGRPVTVRR</sequence>
<dbReference type="Proteomes" id="UP001596547">
    <property type="component" value="Unassembled WGS sequence"/>
</dbReference>
<dbReference type="GeneID" id="79315797"/>
<reference evidence="1 2" key="1">
    <citation type="journal article" date="2019" name="Int. J. Syst. Evol. Microbiol.">
        <title>The Global Catalogue of Microorganisms (GCM) 10K type strain sequencing project: providing services to taxonomists for standard genome sequencing and annotation.</title>
        <authorList>
            <consortium name="The Broad Institute Genomics Platform"/>
            <consortium name="The Broad Institute Genome Sequencing Center for Infectious Disease"/>
            <person name="Wu L."/>
            <person name="Ma J."/>
        </authorList>
    </citation>
    <scope>NUCLEOTIDE SEQUENCE [LARGE SCALE GENOMIC DNA]</scope>
    <source>
        <strain evidence="1 2">PSR21</strain>
    </source>
</reference>
<proteinExistence type="predicted"/>
<comment type="caution">
    <text evidence="1">The sequence shown here is derived from an EMBL/GenBank/DDBJ whole genome shotgun (WGS) entry which is preliminary data.</text>
</comment>